<dbReference type="Proteomes" id="UP000505210">
    <property type="component" value="Chromosome"/>
</dbReference>
<evidence type="ECO:0000256" key="8">
    <source>
        <dbReference type="ARBA" id="ARBA00022679"/>
    </source>
</evidence>
<protein>
    <recommendedName>
        <fullName evidence="4 12">Ribosomal RNA small subunit methyltransferase E</fullName>
        <ecNumber evidence="3 12">2.1.1.193</ecNumber>
    </recommendedName>
</protein>
<dbReference type="InterPro" id="IPR029028">
    <property type="entry name" value="Alpha/beta_knot_MTases"/>
</dbReference>
<reference evidence="15 16" key="1">
    <citation type="submission" date="2020-05" db="EMBL/GenBank/DDBJ databases">
        <title>Complete genome sequence of of a novel Thermoleptolyngbya strain isolated from hot springs of Ganzi, Sichuan China.</title>
        <authorList>
            <person name="Tang J."/>
            <person name="Daroch M."/>
            <person name="Li L."/>
            <person name="Waleron K."/>
            <person name="Waleron M."/>
            <person name="Waleron M."/>
        </authorList>
    </citation>
    <scope>NUCLEOTIDE SEQUENCE [LARGE SCALE GENOMIC DNA]</scope>
    <source>
        <strain evidence="15 16">PKUAC-SCTA183</strain>
    </source>
</reference>
<dbReference type="InterPro" id="IPR006700">
    <property type="entry name" value="RsmE"/>
</dbReference>
<dbReference type="Pfam" id="PF04452">
    <property type="entry name" value="Methyltrans_RNA"/>
    <property type="match status" value="1"/>
</dbReference>
<dbReference type="NCBIfam" id="TIGR00046">
    <property type="entry name" value="RsmE family RNA methyltransferase"/>
    <property type="match status" value="1"/>
</dbReference>
<dbReference type="EC" id="2.1.1.193" evidence="3 12"/>
<evidence type="ECO:0000313" key="15">
    <source>
        <dbReference type="EMBL" id="QKD81761.1"/>
    </source>
</evidence>
<dbReference type="SUPFAM" id="SSF75217">
    <property type="entry name" value="alpha/beta knot"/>
    <property type="match status" value="1"/>
</dbReference>
<name>A0A6M8BDQ4_9CYAN</name>
<dbReference type="InterPro" id="IPR046886">
    <property type="entry name" value="RsmE_MTase_dom"/>
</dbReference>
<dbReference type="KEGG" id="theu:HPC62_05735"/>
<evidence type="ECO:0000256" key="10">
    <source>
        <dbReference type="ARBA" id="ARBA00025699"/>
    </source>
</evidence>
<feature type="domain" description="Ribosomal RNA small subunit methyltransferase E methyltransferase" evidence="13">
    <location>
        <begin position="74"/>
        <end position="240"/>
    </location>
</feature>
<dbReference type="SUPFAM" id="SSF88697">
    <property type="entry name" value="PUA domain-like"/>
    <property type="match status" value="1"/>
</dbReference>
<dbReference type="Pfam" id="PF20260">
    <property type="entry name" value="PUA_4"/>
    <property type="match status" value="1"/>
</dbReference>
<dbReference type="Gene3D" id="3.40.1280.10">
    <property type="match status" value="1"/>
</dbReference>
<evidence type="ECO:0000256" key="12">
    <source>
        <dbReference type="PIRNR" id="PIRNR015601"/>
    </source>
</evidence>
<evidence type="ECO:0000256" key="1">
    <source>
        <dbReference type="ARBA" id="ARBA00004496"/>
    </source>
</evidence>
<dbReference type="CDD" id="cd18084">
    <property type="entry name" value="RsmE-like"/>
    <property type="match status" value="1"/>
</dbReference>
<sequence length="251" mass="27500">MSQFQRLTIAPDQISGSYIRLTPEQQHYLWRVLRLQAGDRLLAMDGLGQCWLVAVEPPDQMQILEEQIPIAPTELPRPVVLLIAMPKGQGMDDIVRQATELGAAQIMPILSDRTLLNPSPQKLDRWRRIAQEAAEQSERQFVPTIGEPQSWSDALTVWNAETCDAYLCEARGDRPHLLQKLLPTRGASPSTKPVAIAIGPEGGWTDAEIDGAIAAGYRVVSLGRRVLRAITAPAAALSILAAALEQDMPSS</sequence>
<comment type="similarity">
    <text evidence="2 12">Belongs to the RNA methyltransferase RsmE family.</text>
</comment>
<keyword evidence="8 12" id="KW-0808">Transferase</keyword>
<evidence type="ECO:0000259" key="14">
    <source>
        <dbReference type="Pfam" id="PF20260"/>
    </source>
</evidence>
<dbReference type="RefSeq" id="WP_172354151.1">
    <property type="nucleotide sequence ID" value="NZ_CP053661.1"/>
</dbReference>
<evidence type="ECO:0000259" key="13">
    <source>
        <dbReference type="Pfam" id="PF04452"/>
    </source>
</evidence>
<keyword evidence="9 12" id="KW-0949">S-adenosyl-L-methionine</keyword>
<dbReference type="GO" id="GO:0070042">
    <property type="term" value="F:rRNA (uridine-N3-)-methyltransferase activity"/>
    <property type="evidence" value="ECO:0007669"/>
    <property type="project" value="TreeGrafter"/>
</dbReference>
<dbReference type="InterPro" id="IPR015947">
    <property type="entry name" value="PUA-like_sf"/>
</dbReference>
<dbReference type="PANTHER" id="PTHR30027">
    <property type="entry name" value="RIBOSOMAL RNA SMALL SUBUNIT METHYLTRANSFERASE E"/>
    <property type="match status" value="1"/>
</dbReference>
<evidence type="ECO:0000256" key="3">
    <source>
        <dbReference type="ARBA" id="ARBA00012328"/>
    </source>
</evidence>
<proteinExistence type="inferred from homology"/>
<evidence type="ECO:0000256" key="9">
    <source>
        <dbReference type="ARBA" id="ARBA00022691"/>
    </source>
</evidence>
<keyword evidence="7 12" id="KW-0489">Methyltransferase</keyword>
<evidence type="ECO:0000256" key="11">
    <source>
        <dbReference type="ARBA" id="ARBA00047944"/>
    </source>
</evidence>
<keyword evidence="5 12" id="KW-0963">Cytoplasm</keyword>
<gene>
    <name evidence="15" type="ORF">HPC62_05735</name>
</gene>
<dbReference type="PIRSF" id="PIRSF015601">
    <property type="entry name" value="MTase_slr0722"/>
    <property type="match status" value="1"/>
</dbReference>
<evidence type="ECO:0000256" key="6">
    <source>
        <dbReference type="ARBA" id="ARBA00022552"/>
    </source>
</evidence>
<evidence type="ECO:0000256" key="2">
    <source>
        <dbReference type="ARBA" id="ARBA00005528"/>
    </source>
</evidence>
<dbReference type="InterPro" id="IPR046887">
    <property type="entry name" value="RsmE_PUA-like"/>
</dbReference>
<keyword evidence="6 12" id="KW-0698">rRNA processing</keyword>
<dbReference type="AlphaFoldDB" id="A0A6M8BDQ4"/>
<comment type="subcellular location">
    <subcellularLocation>
        <location evidence="1 12">Cytoplasm</location>
    </subcellularLocation>
</comment>
<comment type="function">
    <text evidence="10 12">Specifically methylates the N3 position of the uracil ring of uridine 1498 (m3U1498) in 16S rRNA. Acts on the fully assembled 30S ribosomal subunit.</text>
</comment>
<keyword evidence="16" id="KW-1185">Reference proteome</keyword>
<dbReference type="NCBIfam" id="NF008697">
    <property type="entry name" value="PRK11713.4-1"/>
    <property type="match status" value="1"/>
</dbReference>
<organism evidence="15 16">
    <name type="scientific">Thermoleptolyngbya sichuanensis A183</name>
    <dbReference type="NCBI Taxonomy" id="2737172"/>
    <lineage>
        <taxon>Bacteria</taxon>
        <taxon>Bacillati</taxon>
        <taxon>Cyanobacteriota</taxon>
        <taxon>Cyanophyceae</taxon>
        <taxon>Oculatellales</taxon>
        <taxon>Oculatellaceae</taxon>
        <taxon>Thermoleptolyngbya</taxon>
        <taxon>Thermoleptolyngbya sichuanensis</taxon>
    </lineage>
</organism>
<evidence type="ECO:0000256" key="7">
    <source>
        <dbReference type="ARBA" id="ARBA00022603"/>
    </source>
</evidence>
<evidence type="ECO:0000313" key="16">
    <source>
        <dbReference type="Proteomes" id="UP000505210"/>
    </source>
</evidence>
<evidence type="ECO:0000256" key="4">
    <source>
        <dbReference type="ARBA" id="ARBA00013673"/>
    </source>
</evidence>
<dbReference type="EMBL" id="CP053661">
    <property type="protein sequence ID" value="QKD81761.1"/>
    <property type="molecule type" value="Genomic_DNA"/>
</dbReference>
<evidence type="ECO:0000256" key="5">
    <source>
        <dbReference type="ARBA" id="ARBA00022490"/>
    </source>
</evidence>
<feature type="domain" description="Ribosomal RNA small subunit methyltransferase E PUA-like" evidence="14">
    <location>
        <begin position="21"/>
        <end position="56"/>
    </location>
</feature>
<comment type="catalytic activity">
    <reaction evidence="11 12">
        <text>uridine(1498) in 16S rRNA + S-adenosyl-L-methionine = N(3)-methyluridine(1498) in 16S rRNA + S-adenosyl-L-homocysteine + H(+)</text>
        <dbReference type="Rhea" id="RHEA:42920"/>
        <dbReference type="Rhea" id="RHEA-COMP:10283"/>
        <dbReference type="Rhea" id="RHEA-COMP:10284"/>
        <dbReference type="ChEBI" id="CHEBI:15378"/>
        <dbReference type="ChEBI" id="CHEBI:57856"/>
        <dbReference type="ChEBI" id="CHEBI:59789"/>
        <dbReference type="ChEBI" id="CHEBI:65315"/>
        <dbReference type="ChEBI" id="CHEBI:74502"/>
        <dbReference type="EC" id="2.1.1.193"/>
    </reaction>
</comment>
<dbReference type="GO" id="GO:0070475">
    <property type="term" value="P:rRNA base methylation"/>
    <property type="evidence" value="ECO:0007669"/>
    <property type="project" value="TreeGrafter"/>
</dbReference>
<dbReference type="GO" id="GO:0005737">
    <property type="term" value="C:cytoplasm"/>
    <property type="evidence" value="ECO:0007669"/>
    <property type="project" value="UniProtKB-SubCell"/>
</dbReference>
<accession>A0A6M8BDQ4</accession>
<dbReference type="PANTHER" id="PTHR30027:SF3">
    <property type="entry name" value="16S RRNA (URACIL(1498)-N(3))-METHYLTRANSFERASE"/>
    <property type="match status" value="1"/>
</dbReference>
<dbReference type="InterPro" id="IPR029026">
    <property type="entry name" value="tRNA_m1G_MTases_N"/>
</dbReference>